<dbReference type="Proteomes" id="UP001589670">
    <property type="component" value="Unassembled WGS sequence"/>
</dbReference>
<accession>A0ABV5I4I6</accession>
<evidence type="ECO:0000259" key="1">
    <source>
        <dbReference type="Pfam" id="PF00903"/>
    </source>
</evidence>
<dbReference type="InterPro" id="IPR004360">
    <property type="entry name" value="Glyas_Fos-R_dOase_dom"/>
</dbReference>
<dbReference type="Pfam" id="PF00903">
    <property type="entry name" value="Glyoxalase"/>
    <property type="match status" value="1"/>
</dbReference>
<dbReference type="RefSeq" id="WP_377071121.1">
    <property type="nucleotide sequence ID" value="NZ_JBHMEC010000030.1"/>
</dbReference>
<gene>
    <name evidence="2" type="ORF">ACFFU4_17270</name>
</gene>
<evidence type="ECO:0000313" key="3">
    <source>
        <dbReference type="Proteomes" id="UP001589670"/>
    </source>
</evidence>
<feature type="domain" description="Glyoxalase/fosfomycin resistance/dioxygenase" evidence="1">
    <location>
        <begin position="21"/>
        <end position="125"/>
    </location>
</feature>
<dbReference type="SUPFAM" id="SSF54593">
    <property type="entry name" value="Glyoxalase/Bleomycin resistance protein/Dihydroxybiphenyl dioxygenase"/>
    <property type="match status" value="1"/>
</dbReference>
<comment type="caution">
    <text evidence="2">The sequence shown here is derived from an EMBL/GenBank/DDBJ whole genome shotgun (WGS) entry which is preliminary data.</text>
</comment>
<name>A0ABV5I4I6_9RHOB</name>
<reference evidence="2 3" key="1">
    <citation type="submission" date="2024-09" db="EMBL/GenBank/DDBJ databases">
        <authorList>
            <person name="Sun Q."/>
            <person name="Mori K."/>
        </authorList>
    </citation>
    <scope>NUCLEOTIDE SEQUENCE [LARGE SCALE GENOMIC DNA]</scope>
    <source>
        <strain evidence="2 3">CECT 9424</strain>
    </source>
</reference>
<dbReference type="EMBL" id="JBHMEC010000030">
    <property type="protein sequence ID" value="MFB9151507.1"/>
    <property type="molecule type" value="Genomic_DNA"/>
</dbReference>
<keyword evidence="3" id="KW-1185">Reference proteome</keyword>
<dbReference type="Gene3D" id="3.10.180.10">
    <property type="entry name" value="2,3-Dihydroxybiphenyl 1,2-Dioxygenase, domain 1"/>
    <property type="match status" value="1"/>
</dbReference>
<protein>
    <submittedName>
        <fullName evidence="2">VOC family protein</fullName>
    </submittedName>
</protein>
<proteinExistence type="predicted"/>
<dbReference type="InterPro" id="IPR029068">
    <property type="entry name" value="Glyas_Bleomycin-R_OHBP_Dase"/>
</dbReference>
<sequence length="147" mass="15705">MDLETVSPEEFGASLRGLGLNILVRDVPAEAAFLAHVFGMVPHRVSDDFAIMAYHGHLMQLHADHTYGAHPLLGLVPESPPRGAGATLHLFDSDPDLAAARAEEAGGHVLQAPANKPHGLRETCILCANGYAWAASRPLTDDERKAI</sequence>
<organism evidence="2 3">
    <name type="scientific">Roseovarius ramblicola</name>
    <dbReference type="NCBI Taxonomy" id="2022336"/>
    <lineage>
        <taxon>Bacteria</taxon>
        <taxon>Pseudomonadati</taxon>
        <taxon>Pseudomonadota</taxon>
        <taxon>Alphaproteobacteria</taxon>
        <taxon>Rhodobacterales</taxon>
        <taxon>Roseobacteraceae</taxon>
        <taxon>Roseovarius</taxon>
    </lineage>
</organism>
<evidence type="ECO:0000313" key="2">
    <source>
        <dbReference type="EMBL" id="MFB9151507.1"/>
    </source>
</evidence>